<dbReference type="InterPro" id="IPR006311">
    <property type="entry name" value="TAT_signal"/>
</dbReference>
<dbReference type="Proteomes" id="UP000323380">
    <property type="component" value="Unassembled WGS sequence"/>
</dbReference>
<dbReference type="InterPro" id="IPR015424">
    <property type="entry name" value="PyrdxlP-dep_Trfase"/>
</dbReference>
<feature type="chain" id="PRO_5022917618" evidence="6">
    <location>
        <begin position="27"/>
        <end position="448"/>
    </location>
</feature>
<dbReference type="Gene3D" id="3.40.640.10">
    <property type="entry name" value="Type I PLP-dependent aspartate aminotransferase-like (Major domain)"/>
    <property type="match status" value="1"/>
</dbReference>
<dbReference type="STRING" id="1220554.GCA_001552135_07183"/>
<keyword evidence="3" id="KW-0663">Pyridoxal phosphate</keyword>
<proteinExistence type="inferred from homology"/>
<organism evidence="8 9">
    <name type="scientific">Actinomadura chibensis</name>
    <dbReference type="NCBI Taxonomy" id="392828"/>
    <lineage>
        <taxon>Bacteria</taxon>
        <taxon>Bacillati</taxon>
        <taxon>Actinomycetota</taxon>
        <taxon>Actinomycetes</taxon>
        <taxon>Streptosporangiales</taxon>
        <taxon>Thermomonosporaceae</taxon>
        <taxon>Actinomadura</taxon>
    </lineage>
</organism>
<comment type="caution">
    <text evidence="8">The sequence shown here is derived from an EMBL/GenBank/DDBJ whole genome shotgun (WGS) entry which is preliminary data.</text>
</comment>
<keyword evidence="8" id="KW-0808">Transferase</keyword>
<evidence type="ECO:0000256" key="1">
    <source>
        <dbReference type="ARBA" id="ARBA00001933"/>
    </source>
</evidence>
<name>A0A5D0NNQ5_9ACTN</name>
<accession>A0A5D0NNQ5</accession>
<feature type="domain" description="Aminotransferase class V" evidence="7">
    <location>
        <begin position="104"/>
        <end position="414"/>
    </location>
</feature>
<comment type="similarity">
    <text evidence="2">Belongs to the class-V pyridoxal-phosphate-dependent aminotransferase family. Csd subfamily.</text>
</comment>
<dbReference type="RefSeq" id="WP_067902559.1">
    <property type="nucleotide sequence ID" value="NZ_VSFG01000003.1"/>
</dbReference>
<dbReference type="GO" id="GO:0008483">
    <property type="term" value="F:transaminase activity"/>
    <property type="evidence" value="ECO:0007669"/>
    <property type="project" value="UniProtKB-KW"/>
</dbReference>
<dbReference type="AlphaFoldDB" id="A0A5D0NNQ5"/>
<sequence length="448" mass="47722">MIRRYVKLSRRAVMRGALAGAGMSLAGPGAAALAAGPGGPGAGGAGGGRFDPGDWASVRAQFPLNRRHLQFTAYYLAAHPAPVAAAIDRHRRALDRDTAIYVESFDARQQEVRKAAAAFLGGGPDEIALTDSTTMGLALLYAGLRLKPGDEVLTTEHDFYATHESLRLRTARDGAAVKKVRLYEDPAAASADQMVARLRAGITPRTRAVAVTWVHSGTGVKLPVRAVADMVADANRGRDEADRVLLCVDAVHGFGAEAPTPLELGCDFFVTGTHKWLFGPRGTGVIWGAKAAWARMDPTIPSFSMPALLGWWSGRPPEGPAAVLTTPGGFHTYEHRWALPEAFAFHRAIGPARIAARTREQATRLKAGLAGMRHVTLLTPRDPAVSSGLVCCNVTGRKPDDVVTELREEHGIVASVTPYRDQALRFGPSIVTTPAEVDAVVRAMARLG</sequence>
<evidence type="ECO:0000256" key="5">
    <source>
        <dbReference type="RuleBase" id="RU004504"/>
    </source>
</evidence>
<dbReference type="EMBL" id="VSFG01000003">
    <property type="protein sequence ID" value="TYB45671.1"/>
    <property type="molecule type" value="Genomic_DNA"/>
</dbReference>
<evidence type="ECO:0000256" key="2">
    <source>
        <dbReference type="ARBA" id="ARBA00010447"/>
    </source>
</evidence>
<evidence type="ECO:0000259" key="7">
    <source>
        <dbReference type="Pfam" id="PF00266"/>
    </source>
</evidence>
<dbReference type="InterPro" id="IPR015422">
    <property type="entry name" value="PyrdxlP-dep_Trfase_small"/>
</dbReference>
<dbReference type="PANTHER" id="PTHR43586">
    <property type="entry name" value="CYSTEINE DESULFURASE"/>
    <property type="match status" value="1"/>
</dbReference>
<keyword evidence="6" id="KW-0732">Signal</keyword>
<evidence type="ECO:0000256" key="6">
    <source>
        <dbReference type="SAM" id="SignalP"/>
    </source>
</evidence>
<evidence type="ECO:0000256" key="4">
    <source>
        <dbReference type="ARBA" id="ARBA00050776"/>
    </source>
</evidence>
<evidence type="ECO:0000256" key="3">
    <source>
        <dbReference type="ARBA" id="ARBA00022898"/>
    </source>
</evidence>
<reference evidence="8 9" key="1">
    <citation type="submission" date="2019-08" db="EMBL/GenBank/DDBJ databases">
        <title>Actinomadura sp. nov. CYP1-5 isolated from mountain soil.</title>
        <authorList>
            <person name="Songsumanus A."/>
            <person name="Kuncharoen N."/>
            <person name="Kudo T."/>
            <person name="Yuki M."/>
            <person name="Igarashi Y."/>
            <person name="Tanasupawat S."/>
        </authorList>
    </citation>
    <scope>NUCLEOTIDE SEQUENCE [LARGE SCALE GENOMIC DNA]</scope>
    <source>
        <strain evidence="8 9">JCM 14158</strain>
    </source>
</reference>
<evidence type="ECO:0000313" key="9">
    <source>
        <dbReference type="Proteomes" id="UP000323380"/>
    </source>
</evidence>
<dbReference type="InterPro" id="IPR015421">
    <property type="entry name" value="PyrdxlP-dep_Trfase_major"/>
</dbReference>
<dbReference type="GO" id="GO:0031071">
    <property type="term" value="F:cysteine desulfurase activity"/>
    <property type="evidence" value="ECO:0007669"/>
    <property type="project" value="UniProtKB-EC"/>
</dbReference>
<dbReference type="PROSITE" id="PS51318">
    <property type="entry name" value="TAT"/>
    <property type="match status" value="1"/>
</dbReference>
<dbReference type="PANTHER" id="PTHR43586:SF8">
    <property type="entry name" value="CYSTEINE DESULFURASE 1, CHLOROPLASTIC"/>
    <property type="match status" value="1"/>
</dbReference>
<dbReference type="Gene3D" id="3.90.1150.10">
    <property type="entry name" value="Aspartate Aminotransferase, domain 1"/>
    <property type="match status" value="1"/>
</dbReference>
<feature type="signal peptide" evidence="6">
    <location>
        <begin position="1"/>
        <end position="26"/>
    </location>
</feature>
<dbReference type="PROSITE" id="PS00595">
    <property type="entry name" value="AA_TRANSFER_CLASS_5"/>
    <property type="match status" value="1"/>
</dbReference>
<gene>
    <name evidence="8" type="ORF">FXF69_19865</name>
</gene>
<dbReference type="InterPro" id="IPR000192">
    <property type="entry name" value="Aminotrans_V_dom"/>
</dbReference>
<evidence type="ECO:0000313" key="8">
    <source>
        <dbReference type="EMBL" id="TYB45671.1"/>
    </source>
</evidence>
<keyword evidence="8" id="KW-0032">Aminotransferase</keyword>
<dbReference type="Pfam" id="PF00266">
    <property type="entry name" value="Aminotran_5"/>
    <property type="match status" value="1"/>
</dbReference>
<dbReference type="InterPro" id="IPR020578">
    <property type="entry name" value="Aminotrans_V_PyrdxlP_BS"/>
</dbReference>
<comment type="cofactor">
    <cofactor evidence="1 5">
        <name>pyridoxal 5'-phosphate</name>
        <dbReference type="ChEBI" id="CHEBI:597326"/>
    </cofactor>
</comment>
<comment type="catalytic activity">
    <reaction evidence="4">
        <text>(sulfur carrier)-H + L-cysteine = (sulfur carrier)-SH + L-alanine</text>
        <dbReference type="Rhea" id="RHEA:43892"/>
        <dbReference type="Rhea" id="RHEA-COMP:14737"/>
        <dbReference type="Rhea" id="RHEA-COMP:14739"/>
        <dbReference type="ChEBI" id="CHEBI:29917"/>
        <dbReference type="ChEBI" id="CHEBI:35235"/>
        <dbReference type="ChEBI" id="CHEBI:57972"/>
        <dbReference type="ChEBI" id="CHEBI:64428"/>
        <dbReference type="EC" id="2.8.1.7"/>
    </reaction>
</comment>
<dbReference type="SUPFAM" id="SSF53383">
    <property type="entry name" value="PLP-dependent transferases"/>
    <property type="match status" value="1"/>
</dbReference>
<protein>
    <submittedName>
        <fullName evidence="8">Aminotransferase class V-fold PLP-dependent enzyme</fullName>
    </submittedName>
</protein>
<keyword evidence="9" id="KW-1185">Reference proteome</keyword>